<evidence type="ECO:0000313" key="3">
    <source>
        <dbReference type="EMBL" id="GGJ80463.1"/>
    </source>
</evidence>
<protein>
    <submittedName>
        <fullName evidence="3">Uncharacterized protein</fullName>
    </submittedName>
</protein>
<feature type="compositionally biased region" description="Low complexity" evidence="1">
    <location>
        <begin position="296"/>
        <end position="316"/>
    </location>
</feature>
<feature type="compositionally biased region" description="Low complexity" evidence="1">
    <location>
        <begin position="196"/>
        <end position="224"/>
    </location>
</feature>
<feature type="compositionally biased region" description="Low complexity" evidence="1">
    <location>
        <begin position="89"/>
        <end position="131"/>
    </location>
</feature>
<feature type="compositionally biased region" description="Gly residues" evidence="1">
    <location>
        <begin position="79"/>
        <end position="88"/>
    </location>
</feature>
<keyword evidence="2" id="KW-0812">Transmembrane</keyword>
<gene>
    <name evidence="3" type="ORF">GCM10008939_25440</name>
</gene>
<feature type="region of interest" description="Disordered" evidence="1">
    <location>
        <begin position="249"/>
        <end position="316"/>
    </location>
</feature>
<organism evidence="3 4">
    <name type="scientific">Deinococcus aquiradiocola</name>
    <dbReference type="NCBI Taxonomy" id="393059"/>
    <lineage>
        <taxon>Bacteria</taxon>
        <taxon>Thermotogati</taxon>
        <taxon>Deinococcota</taxon>
        <taxon>Deinococci</taxon>
        <taxon>Deinococcales</taxon>
        <taxon>Deinococcaceae</taxon>
        <taxon>Deinococcus</taxon>
    </lineage>
</organism>
<sequence length="454" mass="42430">MSAPMEKPPVDTSAITPTSEERGRFQLSREMKILLGVLALGAAVGGWYVFSGAGTPAVDTAVTPPAASGTSGAVTPGTPGTGSTGGTTTGTAGTPAPTPPGTTVVPGVTPGTGSVTPPAATTGTGVSTAQSGAGGVDVAEVPFLNPEGSASGTTGSGTADGAPAGINPADPLAAVPTSNPFQPLKVTEAVGQTAGVPSSTPTQSSTPTPVASTPVPSSTPSLSSAGAVPLPNVPLAGVNSGGVSLSGGSSALPGSTGSGLGNGGAIPLPNVSPTGLPTSGGTATGSGTTGSGTTGTGAAATLTPPPAAGTITPGLTTPALSSIPLGGTLAGSTSTTAGGTTAGGNATGSAANAGGAAVVPAGQPSVITQYGSANAPVTAPVSALDTLVQSRSLVFNAVVLGPVNTAIFKTDKGFVVVTTGQTLPDSNVTLKEVTATSATLSLGNDSKILELDKR</sequence>
<feature type="compositionally biased region" description="Gly residues" evidence="1">
    <location>
        <begin position="282"/>
        <end position="295"/>
    </location>
</feature>
<keyword evidence="2" id="KW-0472">Membrane</keyword>
<evidence type="ECO:0000256" key="1">
    <source>
        <dbReference type="SAM" id="MobiDB-lite"/>
    </source>
</evidence>
<reference evidence="3" key="2">
    <citation type="submission" date="2020-09" db="EMBL/GenBank/DDBJ databases">
        <authorList>
            <person name="Sun Q."/>
            <person name="Ohkuma M."/>
        </authorList>
    </citation>
    <scope>NUCLEOTIDE SEQUENCE</scope>
    <source>
        <strain evidence="3">JCM 14371</strain>
    </source>
</reference>
<feature type="compositionally biased region" description="Low complexity" evidence="1">
    <location>
        <begin position="272"/>
        <end position="281"/>
    </location>
</feature>
<feature type="region of interest" description="Disordered" evidence="1">
    <location>
        <begin position="1"/>
        <end position="23"/>
    </location>
</feature>
<accession>A0A917URY4</accession>
<name>A0A917URY4_9DEIO</name>
<keyword evidence="4" id="KW-1185">Reference proteome</keyword>
<feature type="region of interest" description="Disordered" evidence="1">
    <location>
        <begin position="64"/>
        <end position="179"/>
    </location>
</feature>
<feature type="compositionally biased region" description="Low complexity" evidence="1">
    <location>
        <begin position="64"/>
        <end position="78"/>
    </location>
</feature>
<evidence type="ECO:0000313" key="4">
    <source>
        <dbReference type="Proteomes" id="UP000635726"/>
    </source>
</evidence>
<reference evidence="3" key="1">
    <citation type="journal article" date="2014" name="Int. J. Syst. Evol. Microbiol.">
        <title>Complete genome sequence of Corynebacterium casei LMG S-19264T (=DSM 44701T), isolated from a smear-ripened cheese.</title>
        <authorList>
            <consortium name="US DOE Joint Genome Institute (JGI-PGF)"/>
            <person name="Walter F."/>
            <person name="Albersmeier A."/>
            <person name="Kalinowski J."/>
            <person name="Ruckert C."/>
        </authorList>
    </citation>
    <scope>NUCLEOTIDE SEQUENCE</scope>
    <source>
        <strain evidence="3">JCM 14371</strain>
    </source>
</reference>
<keyword evidence="2" id="KW-1133">Transmembrane helix</keyword>
<evidence type="ECO:0000256" key="2">
    <source>
        <dbReference type="SAM" id="Phobius"/>
    </source>
</evidence>
<feature type="transmembrane region" description="Helical" evidence="2">
    <location>
        <begin position="33"/>
        <end position="50"/>
    </location>
</feature>
<feature type="compositionally biased region" description="Low complexity" evidence="1">
    <location>
        <begin position="148"/>
        <end position="165"/>
    </location>
</feature>
<comment type="caution">
    <text evidence="3">The sequence shown here is derived from an EMBL/GenBank/DDBJ whole genome shotgun (WGS) entry which is preliminary data.</text>
</comment>
<dbReference type="AlphaFoldDB" id="A0A917URY4"/>
<proteinExistence type="predicted"/>
<dbReference type="Proteomes" id="UP000635726">
    <property type="component" value="Unassembled WGS sequence"/>
</dbReference>
<feature type="region of interest" description="Disordered" evidence="1">
    <location>
        <begin position="191"/>
        <end position="224"/>
    </location>
</feature>
<dbReference type="EMBL" id="BMOE01000009">
    <property type="protein sequence ID" value="GGJ80463.1"/>
    <property type="molecule type" value="Genomic_DNA"/>
</dbReference>